<dbReference type="AlphaFoldDB" id="A0A854QGM4"/>
<dbReference type="InterPro" id="IPR020593">
    <property type="entry name" value="G-glutamylP_reductase_CS"/>
</dbReference>
<organism evidence="14 15">
    <name type="scientific">Cryptococcus neoformans Tu259-1</name>
    <dbReference type="NCBI Taxonomy" id="1230072"/>
    <lineage>
        <taxon>Eukaryota</taxon>
        <taxon>Fungi</taxon>
        <taxon>Dikarya</taxon>
        <taxon>Basidiomycota</taxon>
        <taxon>Agaricomycotina</taxon>
        <taxon>Tremellomycetes</taxon>
        <taxon>Tremellales</taxon>
        <taxon>Cryptococcaceae</taxon>
        <taxon>Cryptococcus</taxon>
        <taxon>Cryptococcus neoformans species complex</taxon>
    </lineage>
</organism>
<dbReference type="FunFam" id="3.40.309.10:FF:000006">
    <property type="entry name" value="Gamma-glutamyl phosphate reductase"/>
    <property type="match status" value="1"/>
</dbReference>
<gene>
    <name evidence="14" type="ORF">C361_02386</name>
</gene>
<dbReference type="UniPathway" id="UPA00098">
    <property type="reaction ID" value="UER00360"/>
</dbReference>
<evidence type="ECO:0000256" key="4">
    <source>
        <dbReference type="ARBA" id="ARBA00022650"/>
    </source>
</evidence>
<keyword evidence="6" id="KW-0560">Oxidoreductase</keyword>
<dbReference type="InterPro" id="IPR016161">
    <property type="entry name" value="Ald_DH/histidinol_DH"/>
</dbReference>
<evidence type="ECO:0000256" key="9">
    <source>
        <dbReference type="ARBA" id="ARBA00060997"/>
    </source>
</evidence>
<proteinExistence type="inferred from homology"/>
<sequence length="501" mass="53577">MFIYLPHHWIQQSVLIFIIILRLFLLHLPPIHTYFIEIAFKMADSIASASNSGAESIAIAARRAFEASQLVDPSERDVALKAIRETLQASKDEILAANKKDMGAAEALAATGKLSYSLVSRLDLGRPGKFEAMLQGISDVAALPAPTGMVTFAKEIGPELELHRVTCPVGVLLVIFEARPEVVVNIAALAIKSGNAAILKGGKESINTATVLSSLISQALARTSIPSAFVQSVSTRSEISSLLAQDRYIDLVMPRGGNELVRSIQNNTRIPVMGHADGICAVYLDKSAVQEKAIRIAVESKIDYMAACNAAETLLIHSSLLTTVWPAVASALMSNSVCLRCDPATLAALRDASIPEASKFVTASSPADYSTEFLGPTIAVKAVESVQEAIQHINSHSSHHTDSIVTEDEASMSAWCRGLDSANCFVNASTRFADGTRYGLGTEVGISTGKTHARGPVGLDGLVIYKYMMRSKKQDGSVIADHEKGGKGYTHKDLVKGEALF</sequence>
<dbReference type="NCBIfam" id="TIGR00407">
    <property type="entry name" value="proA"/>
    <property type="match status" value="1"/>
</dbReference>
<evidence type="ECO:0000256" key="3">
    <source>
        <dbReference type="ARBA" id="ARBA00022605"/>
    </source>
</evidence>
<dbReference type="Gene3D" id="3.40.309.10">
    <property type="entry name" value="Aldehyde Dehydrogenase, Chain A, domain 2"/>
    <property type="match status" value="1"/>
</dbReference>
<dbReference type="InterPro" id="IPR016163">
    <property type="entry name" value="Ald_DH_C"/>
</dbReference>
<dbReference type="Proteomes" id="UP000199727">
    <property type="component" value="Unassembled WGS sequence"/>
</dbReference>
<feature type="transmembrane region" description="Helical" evidence="12">
    <location>
        <begin position="14"/>
        <end position="36"/>
    </location>
</feature>
<keyword evidence="5" id="KW-0521">NADP</keyword>
<dbReference type="InterPro" id="IPR016162">
    <property type="entry name" value="Ald_DH_N"/>
</dbReference>
<dbReference type="EMBL" id="AMKT01000034">
    <property type="protein sequence ID" value="OXG23846.1"/>
    <property type="molecule type" value="Genomic_DNA"/>
</dbReference>
<dbReference type="InterPro" id="IPR015590">
    <property type="entry name" value="Aldehyde_DH_dom"/>
</dbReference>
<evidence type="ECO:0000256" key="8">
    <source>
        <dbReference type="ARBA" id="ARBA00059423"/>
    </source>
</evidence>
<evidence type="ECO:0000256" key="6">
    <source>
        <dbReference type="ARBA" id="ARBA00023002"/>
    </source>
</evidence>
<evidence type="ECO:0000256" key="1">
    <source>
        <dbReference type="ARBA" id="ARBA00004985"/>
    </source>
</evidence>
<comment type="catalytic activity">
    <reaction evidence="7">
        <text>L-glutamate 5-semialdehyde + phosphate + NADP(+) = L-glutamyl 5-phosphate + NADPH + H(+)</text>
        <dbReference type="Rhea" id="RHEA:19541"/>
        <dbReference type="ChEBI" id="CHEBI:15378"/>
        <dbReference type="ChEBI" id="CHEBI:43474"/>
        <dbReference type="ChEBI" id="CHEBI:57783"/>
        <dbReference type="ChEBI" id="CHEBI:58066"/>
        <dbReference type="ChEBI" id="CHEBI:58274"/>
        <dbReference type="ChEBI" id="CHEBI:58349"/>
        <dbReference type="EC" id="1.2.1.41"/>
    </reaction>
</comment>
<comment type="similarity">
    <text evidence="9">Belongs to the gamma-glutamyl phosphate reductase family.</text>
</comment>
<keyword evidence="4" id="KW-0641">Proline biosynthesis</keyword>
<keyword evidence="12" id="KW-1133">Transmembrane helix</keyword>
<dbReference type="PANTHER" id="PTHR11063:SF8">
    <property type="entry name" value="DELTA-1-PYRROLINE-5-CARBOXYLATE SYNTHASE"/>
    <property type="match status" value="1"/>
</dbReference>
<dbReference type="Pfam" id="PF00171">
    <property type="entry name" value="Aldedh"/>
    <property type="match status" value="1"/>
</dbReference>
<comment type="function">
    <text evidence="8">Catalyzes the NADPH dependent reduction of L-gamma-glutamyl 5-phosphate into L-glutamate 5-semialdehyde and phosphate. The product spontaneously undergoes cyclization to form 1-pyrroline-5-carboxylate.</text>
</comment>
<name>A0A854QGM4_CRYNE</name>
<dbReference type="GO" id="GO:0004350">
    <property type="term" value="F:glutamate-5-semialdehyde dehydrogenase activity"/>
    <property type="evidence" value="ECO:0007669"/>
    <property type="project" value="UniProtKB-EC"/>
</dbReference>
<reference evidence="14 15" key="1">
    <citation type="submission" date="2017-06" db="EMBL/GenBank/DDBJ databases">
        <title>Global population genomics of the pathogenic fungus Cryptococcus neoformans var. grubii.</title>
        <authorList>
            <person name="Cuomo C."/>
            <person name="Litvintseva A."/>
            <person name="Chen Y."/>
            <person name="Young S."/>
            <person name="Zeng Q."/>
            <person name="Chapman S."/>
            <person name="Gujja S."/>
            <person name="Saif S."/>
            <person name="Birren B."/>
        </authorList>
    </citation>
    <scope>NUCLEOTIDE SEQUENCE [LARGE SCALE GENOMIC DNA]</scope>
    <source>
        <strain evidence="14 15">Tu259-1</strain>
    </source>
</reference>
<evidence type="ECO:0000256" key="5">
    <source>
        <dbReference type="ARBA" id="ARBA00022857"/>
    </source>
</evidence>
<accession>A0A854QGM4</accession>
<protein>
    <recommendedName>
        <fullName evidence="2">glutamate-5-semialdehyde dehydrogenase</fullName>
        <ecNumber evidence="2">1.2.1.41</ecNumber>
    </recommendedName>
    <alternativeName>
        <fullName evidence="11">Glutamate-5-semialdehyde dehydrogenase</fullName>
    </alternativeName>
    <alternativeName>
        <fullName evidence="10">Glutamyl-gamma-semialdehyde dehydrogenase</fullName>
    </alternativeName>
</protein>
<dbReference type="HAMAP" id="MF_00412">
    <property type="entry name" value="ProA"/>
    <property type="match status" value="1"/>
</dbReference>
<evidence type="ECO:0000256" key="10">
    <source>
        <dbReference type="ARBA" id="ARBA00075718"/>
    </source>
</evidence>
<dbReference type="PROSITE" id="PS01223">
    <property type="entry name" value="PROA"/>
    <property type="match status" value="1"/>
</dbReference>
<dbReference type="PANTHER" id="PTHR11063">
    <property type="entry name" value="GLUTAMATE SEMIALDEHYDE DEHYDROGENASE"/>
    <property type="match status" value="1"/>
</dbReference>
<keyword evidence="3" id="KW-0028">Amino-acid biosynthesis</keyword>
<evidence type="ECO:0000256" key="11">
    <source>
        <dbReference type="ARBA" id="ARBA00077451"/>
    </source>
</evidence>
<keyword evidence="12" id="KW-0472">Membrane</keyword>
<dbReference type="SUPFAM" id="SSF53720">
    <property type="entry name" value="ALDH-like"/>
    <property type="match status" value="1"/>
</dbReference>
<evidence type="ECO:0000256" key="2">
    <source>
        <dbReference type="ARBA" id="ARBA00013002"/>
    </source>
</evidence>
<dbReference type="NCBIfam" id="NF001221">
    <property type="entry name" value="PRK00197.1"/>
    <property type="match status" value="1"/>
</dbReference>
<evidence type="ECO:0000313" key="14">
    <source>
        <dbReference type="EMBL" id="OXG23846.1"/>
    </source>
</evidence>
<keyword evidence="12" id="KW-0812">Transmembrane</keyword>
<dbReference type="Gene3D" id="3.40.605.10">
    <property type="entry name" value="Aldehyde Dehydrogenase, Chain A, domain 1"/>
    <property type="match status" value="1"/>
</dbReference>
<evidence type="ECO:0000313" key="15">
    <source>
        <dbReference type="Proteomes" id="UP000199727"/>
    </source>
</evidence>
<dbReference type="OrthoDB" id="1934954at2759"/>
<feature type="domain" description="Aldehyde dehydrogenase" evidence="13">
    <location>
        <begin position="45"/>
        <end position="334"/>
    </location>
</feature>
<comment type="caution">
    <text evidence="14">The sequence shown here is derived from an EMBL/GenBank/DDBJ whole genome shotgun (WGS) entry which is preliminary data.</text>
</comment>
<comment type="pathway">
    <text evidence="1">Amino-acid biosynthesis; L-proline biosynthesis; L-glutamate 5-semialdehyde from L-glutamate: step 2/2.</text>
</comment>
<dbReference type="InterPro" id="IPR000965">
    <property type="entry name" value="GPR_dom"/>
</dbReference>
<dbReference type="GO" id="GO:0055129">
    <property type="term" value="P:L-proline biosynthetic process"/>
    <property type="evidence" value="ECO:0007669"/>
    <property type="project" value="UniProtKB-UniPathway"/>
</dbReference>
<dbReference type="CDD" id="cd07079">
    <property type="entry name" value="ALDH_F18-19_ProA-GPR"/>
    <property type="match status" value="1"/>
</dbReference>
<evidence type="ECO:0000256" key="7">
    <source>
        <dbReference type="ARBA" id="ARBA00049024"/>
    </source>
</evidence>
<evidence type="ECO:0000256" key="12">
    <source>
        <dbReference type="SAM" id="Phobius"/>
    </source>
</evidence>
<evidence type="ECO:0000259" key="13">
    <source>
        <dbReference type="Pfam" id="PF00171"/>
    </source>
</evidence>
<dbReference type="EC" id="1.2.1.41" evidence="2"/>